<dbReference type="EMBL" id="FLRE01003484">
    <property type="protein sequence ID" value="SBT59531.1"/>
    <property type="molecule type" value="Genomic_DNA"/>
</dbReference>
<evidence type="ECO:0000313" key="2">
    <source>
        <dbReference type="EMBL" id="SBT59531.1"/>
    </source>
</evidence>
<accession>A0A1A9ATE0</accession>
<organism evidence="2 3">
    <name type="scientific">Plasmodium ovale wallikeri</name>
    <dbReference type="NCBI Taxonomy" id="864142"/>
    <lineage>
        <taxon>Eukaryota</taxon>
        <taxon>Sar</taxon>
        <taxon>Alveolata</taxon>
        <taxon>Apicomplexa</taxon>
        <taxon>Aconoidasida</taxon>
        <taxon>Haemosporida</taxon>
        <taxon>Plasmodiidae</taxon>
        <taxon>Plasmodium</taxon>
        <taxon>Plasmodium (Plasmodium)</taxon>
    </lineage>
</organism>
<evidence type="ECO:0000313" key="3">
    <source>
        <dbReference type="Proteomes" id="UP000078550"/>
    </source>
</evidence>
<dbReference type="Proteomes" id="UP000078550">
    <property type="component" value="Unassembled WGS sequence"/>
</dbReference>
<reference evidence="3" key="1">
    <citation type="submission" date="2016-05" db="EMBL/GenBank/DDBJ databases">
        <authorList>
            <person name="Naeem Raeece"/>
        </authorList>
    </citation>
    <scope>NUCLEOTIDE SEQUENCE [LARGE SCALE GENOMIC DNA]</scope>
</reference>
<keyword evidence="1" id="KW-0472">Membrane</keyword>
<protein>
    <submittedName>
        <fullName evidence="2">PIR Superfamily Protein</fullName>
    </submittedName>
</protein>
<proteinExistence type="predicted"/>
<evidence type="ECO:0000256" key="1">
    <source>
        <dbReference type="SAM" id="Phobius"/>
    </source>
</evidence>
<keyword evidence="1" id="KW-1133">Transmembrane helix</keyword>
<gene>
    <name evidence="2" type="ORF">POVWA2_097620</name>
</gene>
<feature type="transmembrane region" description="Helical" evidence="1">
    <location>
        <begin position="260"/>
        <end position="281"/>
    </location>
</feature>
<name>A0A1A9ATE0_PLAOA</name>
<sequence length="344" mass="41049">MCEECHDVIEEDFPHHNFYKKLKDNDGLVSESYEIHKYSTVPISDKAYLKAFGSQLIRNYRDILPSFETLNHKTRCRYLNYWIREETDRYEREKSVSGFENPIRTFISEVWNKLKEELDYNCEMEGFEFPINDIRIRKELDDFCTSRDILHTKSENDYSCNAVNDWINQNYNKYFSKKNCKTYNKINDGYNEKFGPFHISESCTFYDIPTTFRNFVCDNYVHEYKIKSILNCERNTASDNVENLPVIVQPSDNKLNMPTWTTILVVSLTFFGILFALFILYKFSPFGSFLRHNVMEKYNVQGYVDYNIKPFLESTLHTVYETSDKRRHTIGYHATQNNMLIHNM</sequence>
<dbReference type="AlphaFoldDB" id="A0A1A9ATE0"/>
<keyword evidence="1" id="KW-0812">Transmembrane</keyword>